<dbReference type="PROSITE" id="PS51257">
    <property type="entry name" value="PROKAR_LIPOPROTEIN"/>
    <property type="match status" value="1"/>
</dbReference>
<dbReference type="SMART" id="SM00062">
    <property type="entry name" value="PBPb"/>
    <property type="match status" value="1"/>
</dbReference>
<feature type="domain" description="Solute-binding protein family 3/N-terminal" evidence="3">
    <location>
        <begin position="48"/>
        <end position="273"/>
    </location>
</feature>
<organism evidence="4 5">
    <name type="scientific">Rubrobacter tropicus</name>
    <dbReference type="NCBI Taxonomy" id="2653851"/>
    <lineage>
        <taxon>Bacteria</taxon>
        <taxon>Bacillati</taxon>
        <taxon>Actinomycetota</taxon>
        <taxon>Rubrobacteria</taxon>
        <taxon>Rubrobacterales</taxon>
        <taxon>Rubrobacteraceae</taxon>
        <taxon>Rubrobacter</taxon>
    </lineage>
</organism>
<protein>
    <submittedName>
        <fullName evidence="4">Transporter substrate-binding domain-containing protein</fullName>
    </submittedName>
</protein>
<accession>A0A6G8Q5G5</accession>
<evidence type="ECO:0000256" key="1">
    <source>
        <dbReference type="ARBA" id="ARBA00022729"/>
    </source>
</evidence>
<evidence type="ECO:0000313" key="5">
    <source>
        <dbReference type="Proteomes" id="UP000501452"/>
    </source>
</evidence>
<dbReference type="RefSeq" id="WP_166173306.1">
    <property type="nucleotide sequence ID" value="NZ_CP045119.1"/>
</dbReference>
<proteinExistence type="predicted"/>
<dbReference type="SUPFAM" id="SSF53850">
    <property type="entry name" value="Periplasmic binding protein-like II"/>
    <property type="match status" value="1"/>
</dbReference>
<evidence type="ECO:0000259" key="3">
    <source>
        <dbReference type="SMART" id="SM00062"/>
    </source>
</evidence>
<sequence>MRERVVLAGLIAAGLFLAGCGGAGGGGASSQDQASCDLEDPPLFEDGTLTVATDRPAYPPWFKGDPQNYGGYEGEVASEVARRMDLPIKWVVEPFNKSYAPGAKDYDFDINQITITPERQRVVDFSDGYFDNAQGVLVLNDSPAADAESLSDLKDDRLGAQVGTTALDFVNTTIEPEEQAKVYDSTNDARSALEGGQIDAFVTDLVTTVYLRDIEIENSEVIGQYPENEQFGMLFEKGNPLVGCVNEVLGEMKKDGTLKDLRREHLQQYLEVPTLEK</sequence>
<dbReference type="EMBL" id="CP045119">
    <property type="protein sequence ID" value="QIN81683.1"/>
    <property type="molecule type" value="Genomic_DNA"/>
</dbReference>
<feature type="chain" id="PRO_5038535546" evidence="2">
    <location>
        <begin position="24"/>
        <end position="277"/>
    </location>
</feature>
<name>A0A6G8Q5G5_9ACTN</name>
<gene>
    <name evidence="4" type="ORF">GBA63_02825</name>
</gene>
<dbReference type="PANTHER" id="PTHR35936">
    <property type="entry name" value="MEMBRANE-BOUND LYTIC MUREIN TRANSGLYCOSYLASE F"/>
    <property type="match status" value="1"/>
</dbReference>
<dbReference type="AlphaFoldDB" id="A0A6G8Q5G5"/>
<keyword evidence="5" id="KW-1185">Reference proteome</keyword>
<dbReference type="Gene3D" id="3.40.190.10">
    <property type="entry name" value="Periplasmic binding protein-like II"/>
    <property type="match status" value="2"/>
</dbReference>
<dbReference type="Pfam" id="PF00497">
    <property type="entry name" value="SBP_bac_3"/>
    <property type="match status" value="1"/>
</dbReference>
<keyword evidence="1 2" id="KW-0732">Signal</keyword>
<dbReference type="Proteomes" id="UP000501452">
    <property type="component" value="Chromosome"/>
</dbReference>
<dbReference type="InterPro" id="IPR001638">
    <property type="entry name" value="Solute-binding_3/MltF_N"/>
</dbReference>
<evidence type="ECO:0000313" key="4">
    <source>
        <dbReference type="EMBL" id="QIN81683.1"/>
    </source>
</evidence>
<feature type="signal peptide" evidence="2">
    <location>
        <begin position="1"/>
        <end position="23"/>
    </location>
</feature>
<reference evidence="4 5" key="1">
    <citation type="submission" date="2019-10" db="EMBL/GenBank/DDBJ databases">
        <title>Rubrobacter sp nov SCSIO 52090 isolated from a deep-sea sediment in the South China Sea.</title>
        <authorList>
            <person name="Chen R.W."/>
        </authorList>
    </citation>
    <scope>NUCLEOTIDE SEQUENCE [LARGE SCALE GENOMIC DNA]</scope>
    <source>
        <strain evidence="4 5">SCSIO 52909</strain>
    </source>
</reference>
<dbReference type="CDD" id="cd13530">
    <property type="entry name" value="PBP2_peptides_like"/>
    <property type="match status" value="1"/>
</dbReference>
<dbReference type="KEGG" id="rub:GBA63_02825"/>
<evidence type="ECO:0000256" key="2">
    <source>
        <dbReference type="SAM" id="SignalP"/>
    </source>
</evidence>
<dbReference type="PANTHER" id="PTHR35936:SF17">
    <property type="entry name" value="ARGININE-BINDING EXTRACELLULAR PROTEIN ARTP"/>
    <property type="match status" value="1"/>
</dbReference>